<gene>
    <name evidence="10" type="primary">ybeY</name>
    <name evidence="11" type="synonym">pdxJ</name>
    <name evidence="12" type="ORF">DCE01_03875</name>
</gene>
<keyword evidence="2 10" id="KW-0963">Cytoplasm</keyword>
<dbReference type="InterPro" id="IPR004569">
    <property type="entry name" value="PyrdxlP_synth_PdxJ"/>
</dbReference>
<dbReference type="GO" id="GO:0005829">
    <property type="term" value="C:cytosol"/>
    <property type="evidence" value="ECO:0007669"/>
    <property type="project" value="TreeGrafter"/>
</dbReference>
<dbReference type="SUPFAM" id="SSF63892">
    <property type="entry name" value="Pyridoxine 5'-phosphate synthase"/>
    <property type="match status" value="1"/>
</dbReference>
<evidence type="ECO:0000256" key="6">
    <source>
        <dbReference type="ARBA" id="ARBA00022759"/>
    </source>
</evidence>
<dbReference type="GO" id="GO:0008615">
    <property type="term" value="P:pyridoxine biosynthetic process"/>
    <property type="evidence" value="ECO:0007669"/>
    <property type="project" value="UniProtKB-UniRule"/>
</dbReference>
<evidence type="ECO:0000256" key="10">
    <source>
        <dbReference type="HAMAP-Rule" id="MF_00009"/>
    </source>
</evidence>
<comment type="function">
    <text evidence="11">Catalyzes the complicated ring closure reaction between the two acyclic compounds 1-deoxy-D-xylulose-5-phosphate (DXP) and 3-amino-2-oxopropyl phosphate (1-amino-acetone-3-phosphate or AAP) to form pyridoxine 5'-phosphate (PNP) and inorganic phosphate.</text>
</comment>
<dbReference type="InterPro" id="IPR023091">
    <property type="entry name" value="MetalPrtase_cat_dom_sf_prd"/>
</dbReference>
<protein>
    <recommendedName>
        <fullName evidence="10 11">Multifunctional fusion protein</fullName>
    </recommendedName>
    <domain>
        <recommendedName>
            <fullName evidence="11">Pyridoxine 5'-phosphate synthase</fullName>
            <shortName evidence="11">PNP synthase</shortName>
            <ecNumber evidence="11">2.6.99.2</ecNumber>
        </recommendedName>
    </domain>
    <domain>
        <recommendedName>
            <fullName evidence="10">Endoribonuclease YbeY</fullName>
            <ecNumber evidence="10">3.1.-.-</ecNumber>
        </recommendedName>
    </domain>
</protein>
<dbReference type="GO" id="GO:0004521">
    <property type="term" value="F:RNA endonuclease activity"/>
    <property type="evidence" value="ECO:0007669"/>
    <property type="project" value="UniProtKB-UniRule"/>
</dbReference>
<feature type="binding site" evidence="11">
    <location>
        <position position="262"/>
    </location>
    <ligand>
        <name>1-deoxy-D-xylulose 5-phosphate</name>
        <dbReference type="ChEBI" id="CHEBI:57792"/>
    </ligand>
</feature>
<feature type="binding site" evidence="11">
    <location>
        <begin position="171"/>
        <end position="172"/>
    </location>
    <ligand>
        <name>1-deoxy-D-xylulose 5-phosphate</name>
        <dbReference type="ChEBI" id="CHEBI:57792"/>
    </ligand>
</feature>
<comment type="cofactor">
    <cofactor evidence="10">
        <name>Zn(2+)</name>
        <dbReference type="ChEBI" id="CHEBI:29105"/>
    </cofactor>
    <text evidence="10">Binds 1 zinc ion.</text>
</comment>
<accession>A0A101FJX8</accession>
<feature type="binding site" evidence="11">
    <location>
        <position position="212"/>
    </location>
    <ligand>
        <name>1-deoxy-D-xylulose 5-phosphate</name>
        <dbReference type="ChEBI" id="CHEBI:57792"/>
    </ligand>
</feature>
<dbReference type="EC" id="3.1.-.-" evidence="10"/>
<dbReference type="HAMAP" id="MF_00279">
    <property type="entry name" value="PdxJ"/>
    <property type="match status" value="1"/>
</dbReference>
<evidence type="ECO:0000313" key="13">
    <source>
        <dbReference type="Proteomes" id="UP000257240"/>
    </source>
</evidence>
<evidence type="ECO:0000256" key="8">
    <source>
        <dbReference type="ARBA" id="ARBA00022833"/>
    </source>
</evidence>
<dbReference type="GO" id="GO:0004222">
    <property type="term" value="F:metalloendopeptidase activity"/>
    <property type="evidence" value="ECO:0007669"/>
    <property type="project" value="InterPro"/>
</dbReference>
<evidence type="ECO:0000256" key="9">
    <source>
        <dbReference type="ARBA" id="ARBA00023096"/>
    </source>
</evidence>
<feature type="active site" description="Proton donor" evidence="11">
    <location>
        <position position="353"/>
    </location>
</feature>
<sequence length="403" mass="45674">MPVFVFTSCKNFVSKNLEKKITSRLNQALKELKLYKKEVSLTLVDNSTIWELNLKYLGRDYPTNVLSFSFFGKQGFPSNLLGEIIISVEKAKEEAEFYGLNFKNYLLSLAIHGLVHLLDYDHEKGIFSPWLMLKKEIQLFEKVGFSEGKEEVLNFLKRREYMPAKLAVNVDHVATVREARKAPYPDPVHAAVLAELGGADGIVVHLRLDRRHIKERDVRLIKEVIKTKLILEMAIDEKLIKFAKEIKPYQVTLVPERTEEITTEGGMDLTGNVEKVKKAVKELNKAGIKVSLFLNPDEEAIRLAKKTGAQIIEIHTGMYAEAEDELKKEEEFSKIETAARLAKELGFIVHAGHGLSYENIGPVAAIPEIEEFSIGHSIVSRAIMVGMKEAVREMKELIWKARG</sequence>
<comment type="similarity">
    <text evidence="11">Belongs to the PNP synthase family.</text>
</comment>
<keyword evidence="6 10" id="KW-0255">Endonuclease</keyword>
<reference evidence="12 13" key="1">
    <citation type="journal article" date="2018" name="Nat. Biotechnol.">
        <title>A standardized bacterial taxonomy based on genome phylogeny substantially revises the tree of life.</title>
        <authorList>
            <person name="Parks D.H."/>
            <person name="Chuvochina M."/>
            <person name="Waite D.W."/>
            <person name="Rinke C."/>
            <person name="Skarshewski A."/>
            <person name="Chaumeil P.A."/>
            <person name="Hugenholtz P."/>
        </authorList>
    </citation>
    <scope>NUCLEOTIDE SEQUENCE [LARGE SCALE GENOMIC DNA]</scope>
    <source>
        <strain evidence="12">UBA12529</strain>
    </source>
</reference>
<feature type="binding site" evidence="11">
    <location>
        <position position="169"/>
    </location>
    <ligand>
        <name>3-amino-2-oxopropyl phosphate</name>
        <dbReference type="ChEBI" id="CHEBI:57279"/>
    </ligand>
</feature>
<dbReference type="HAMAP" id="MF_00009">
    <property type="entry name" value="Endoribonucl_YbeY"/>
    <property type="match status" value="1"/>
</dbReference>
<dbReference type="GO" id="GO:0033856">
    <property type="term" value="F:pyridoxine 5'-phosphate synthase activity"/>
    <property type="evidence" value="ECO:0007669"/>
    <property type="project" value="UniProtKB-UniRule"/>
</dbReference>
<name>A0A101FJX8_9BACT</name>
<keyword evidence="8 10" id="KW-0862">Zinc</keyword>
<keyword evidence="3 11" id="KW-0808">Transferase</keyword>
<comment type="caution">
    <text evidence="12">The sequence shown here is derived from an EMBL/GenBank/DDBJ whole genome shotgun (WGS) entry which is preliminary data.</text>
</comment>
<keyword evidence="10" id="KW-0698">rRNA processing</keyword>
<keyword evidence="4 10" id="KW-0540">Nuclease</keyword>
<dbReference type="CDD" id="cd00003">
    <property type="entry name" value="PNPsynthase"/>
    <property type="match status" value="1"/>
</dbReference>
<comment type="subcellular location">
    <subcellularLocation>
        <location evidence="10">Cytoplasm</location>
    </subcellularLocation>
</comment>
<dbReference type="InterPro" id="IPR002036">
    <property type="entry name" value="YbeY"/>
</dbReference>
<dbReference type="EC" id="2.6.99.2" evidence="11"/>
<evidence type="ECO:0000256" key="4">
    <source>
        <dbReference type="ARBA" id="ARBA00022722"/>
    </source>
</evidence>
<feature type="active site" description="Proton acceptor" evidence="11">
    <location>
        <position position="232"/>
    </location>
</feature>
<evidence type="ECO:0000256" key="5">
    <source>
        <dbReference type="ARBA" id="ARBA00022723"/>
    </source>
</evidence>
<comment type="function">
    <text evidence="10">Single strand-specific metallo-endoribonuclease involved in late-stage 70S ribosome quality control and in maturation of the 3' terminus of the 16S rRNA.</text>
</comment>
<dbReference type="UniPathway" id="UPA00244">
    <property type="reaction ID" value="UER00313"/>
</dbReference>
<dbReference type="Pfam" id="PF03740">
    <property type="entry name" value="PdxJ"/>
    <property type="match status" value="1"/>
</dbReference>
<evidence type="ECO:0000256" key="1">
    <source>
        <dbReference type="ARBA" id="ARBA00010875"/>
    </source>
</evidence>
<dbReference type="InterPro" id="IPR036130">
    <property type="entry name" value="Pyridoxine-5'_phos_synth"/>
</dbReference>
<dbReference type="GO" id="GO:0008270">
    <property type="term" value="F:zinc ion binding"/>
    <property type="evidence" value="ECO:0007669"/>
    <property type="project" value="UniProtKB-UniRule"/>
</dbReference>
<dbReference type="PANTHER" id="PTHR30456">
    <property type="entry name" value="PYRIDOXINE 5'-PHOSPHATE SYNTHASE"/>
    <property type="match status" value="1"/>
</dbReference>
<dbReference type="Gene3D" id="3.40.390.30">
    <property type="entry name" value="Metalloproteases ('zincins'), catalytic domain"/>
    <property type="match status" value="1"/>
</dbReference>
<dbReference type="NCBIfam" id="TIGR00559">
    <property type="entry name" value="pdxJ"/>
    <property type="match status" value="1"/>
</dbReference>
<comment type="subunit">
    <text evidence="11">Homooctamer; tetramer of dimers.</text>
</comment>
<dbReference type="InterPro" id="IPR013785">
    <property type="entry name" value="Aldolase_TIM"/>
</dbReference>
<evidence type="ECO:0000313" key="12">
    <source>
        <dbReference type="EMBL" id="HAA83905.1"/>
    </source>
</evidence>
<feature type="binding site" evidence="10">
    <location>
        <position position="112"/>
    </location>
    <ligand>
        <name>Zn(2+)</name>
        <dbReference type="ChEBI" id="CHEBI:29105"/>
        <note>catalytic</note>
    </ligand>
</feature>
<dbReference type="GO" id="GO:0006364">
    <property type="term" value="P:rRNA processing"/>
    <property type="evidence" value="ECO:0007669"/>
    <property type="project" value="UniProtKB-UniRule"/>
</dbReference>
<feature type="binding site" evidence="11">
    <location>
        <position position="180"/>
    </location>
    <ligand>
        <name>3-amino-2-oxopropyl phosphate</name>
        <dbReference type="ChEBI" id="CHEBI:57279"/>
    </ligand>
</feature>
<dbReference type="EMBL" id="DLVE01000052">
    <property type="protein sequence ID" value="HAA83905.1"/>
    <property type="molecule type" value="Genomic_DNA"/>
</dbReference>
<comment type="pathway">
    <text evidence="11">Cofactor biosynthesis; pyridoxine 5'-phosphate biosynthesis; pyridoxine 5'-phosphate from D-erythrose 4-phosphate: step 5/5.</text>
</comment>
<dbReference type="AlphaFoldDB" id="A0A101FJX8"/>
<dbReference type="Pfam" id="PF02130">
    <property type="entry name" value="YbeY"/>
    <property type="match status" value="1"/>
</dbReference>
<feature type="binding site" evidence="10">
    <location>
        <position position="116"/>
    </location>
    <ligand>
        <name>Zn(2+)</name>
        <dbReference type="ChEBI" id="CHEBI:29105"/>
        <note>catalytic</note>
    </ligand>
</feature>
<feature type="binding site" evidence="11">
    <location>
        <begin position="375"/>
        <end position="376"/>
    </location>
    <ligand>
        <name>3-amino-2-oxopropyl phosphate</name>
        <dbReference type="ChEBI" id="CHEBI:57279"/>
    </ligand>
</feature>
<organism evidence="12 13">
    <name type="scientific">Thermodesulfobacterium commune</name>
    <dbReference type="NCBI Taxonomy" id="1741"/>
    <lineage>
        <taxon>Bacteria</taxon>
        <taxon>Pseudomonadati</taxon>
        <taxon>Thermodesulfobacteriota</taxon>
        <taxon>Thermodesulfobacteria</taxon>
        <taxon>Thermodesulfobacteriales</taxon>
        <taxon>Thermodesulfobacteriaceae</taxon>
        <taxon>Thermodesulfobacterium</taxon>
    </lineage>
</organism>
<dbReference type="SUPFAM" id="SSF55486">
    <property type="entry name" value="Metalloproteases ('zincins'), catalytic domain"/>
    <property type="match status" value="1"/>
</dbReference>
<comment type="catalytic activity">
    <reaction evidence="11">
        <text>3-amino-2-oxopropyl phosphate + 1-deoxy-D-xylulose 5-phosphate = pyridoxine 5'-phosphate + phosphate + 2 H2O + H(+)</text>
        <dbReference type="Rhea" id="RHEA:15265"/>
        <dbReference type="ChEBI" id="CHEBI:15377"/>
        <dbReference type="ChEBI" id="CHEBI:15378"/>
        <dbReference type="ChEBI" id="CHEBI:43474"/>
        <dbReference type="ChEBI" id="CHEBI:57279"/>
        <dbReference type="ChEBI" id="CHEBI:57792"/>
        <dbReference type="ChEBI" id="CHEBI:58589"/>
        <dbReference type="EC" id="2.6.99.2"/>
    </reaction>
</comment>
<dbReference type="NCBIfam" id="NF003627">
    <property type="entry name" value="PRK05265.1-5"/>
    <property type="match status" value="1"/>
</dbReference>
<keyword evidence="10" id="KW-0690">Ribosome biogenesis</keyword>
<evidence type="ECO:0000256" key="7">
    <source>
        <dbReference type="ARBA" id="ARBA00022801"/>
    </source>
</evidence>
<feature type="binding site" evidence="11">
    <location>
        <position position="354"/>
    </location>
    <ligand>
        <name>3-amino-2-oxopropyl phosphate</name>
        <dbReference type="ChEBI" id="CHEBI:57279"/>
    </ligand>
</feature>
<dbReference type="NCBIfam" id="TIGR00043">
    <property type="entry name" value="rRNA maturation RNase YbeY"/>
    <property type="match status" value="1"/>
</dbReference>
<feature type="binding site" evidence="10">
    <location>
        <position position="122"/>
    </location>
    <ligand>
        <name>Zn(2+)</name>
        <dbReference type="ChEBI" id="CHEBI:29105"/>
        <note>catalytic</note>
    </ligand>
</feature>
<feature type="binding site" evidence="11">
    <location>
        <position position="207"/>
    </location>
    <ligand>
        <name>1-deoxy-D-xylulose 5-phosphate</name>
        <dbReference type="ChEBI" id="CHEBI:57792"/>
    </ligand>
</feature>
<feature type="site" description="Transition state stabilizer" evidence="11">
    <location>
        <position position="313"/>
    </location>
</feature>
<dbReference type="NCBIfam" id="NF003625">
    <property type="entry name" value="PRK05265.1-3"/>
    <property type="match status" value="1"/>
</dbReference>
<dbReference type="Proteomes" id="UP000257240">
    <property type="component" value="Unassembled WGS sequence"/>
</dbReference>
<evidence type="ECO:0000256" key="2">
    <source>
        <dbReference type="ARBA" id="ARBA00022490"/>
    </source>
</evidence>
<dbReference type="Gene3D" id="3.20.20.70">
    <property type="entry name" value="Aldolase class I"/>
    <property type="match status" value="1"/>
</dbReference>
<dbReference type="RefSeq" id="WP_273011869.1">
    <property type="nucleotide sequence ID" value="NZ_DAINLL010000001.1"/>
</dbReference>
<comment type="similarity">
    <text evidence="1 10">Belongs to the endoribonuclease YbeY family.</text>
</comment>
<evidence type="ECO:0000256" key="3">
    <source>
        <dbReference type="ARBA" id="ARBA00022679"/>
    </source>
</evidence>
<keyword evidence="5 10" id="KW-0479">Metal-binding</keyword>
<feature type="active site" description="Proton acceptor" evidence="11">
    <location>
        <position position="205"/>
    </location>
</feature>
<dbReference type="PANTHER" id="PTHR30456:SF0">
    <property type="entry name" value="PYRIDOXINE 5'-PHOSPHATE SYNTHASE"/>
    <property type="match status" value="1"/>
</dbReference>
<evidence type="ECO:0000256" key="11">
    <source>
        <dbReference type="HAMAP-Rule" id="MF_00279"/>
    </source>
</evidence>
<proteinExistence type="inferred from homology"/>
<keyword evidence="7 10" id="KW-0378">Hydrolase</keyword>
<keyword evidence="9 11" id="KW-0664">Pyridoxine biosynthesis</keyword>